<dbReference type="Gene3D" id="2.60.120.200">
    <property type="match status" value="1"/>
</dbReference>
<proteinExistence type="predicted"/>
<comment type="caution">
    <text evidence="3">The sequence shown here is derived from an EMBL/GenBank/DDBJ whole genome shotgun (WGS) entry which is preliminary data.</text>
</comment>
<reference evidence="3 4" key="1">
    <citation type="submission" date="2019-08" db="EMBL/GenBank/DDBJ databases">
        <title>Genome of Phaeodactylibacter luteus.</title>
        <authorList>
            <person name="Bowman J.P."/>
        </authorList>
    </citation>
    <scope>NUCLEOTIDE SEQUENCE [LARGE SCALE GENOMIC DNA]</scope>
    <source>
        <strain evidence="3 4">KCTC 42180</strain>
    </source>
</reference>
<dbReference type="OrthoDB" id="1428984at2"/>
<dbReference type="AlphaFoldDB" id="A0A5C6RRF8"/>
<keyword evidence="1" id="KW-0732">Signal</keyword>
<dbReference type="Proteomes" id="UP000321580">
    <property type="component" value="Unassembled WGS sequence"/>
</dbReference>
<gene>
    <name evidence="3" type="ORF">FRY97_06475</name>
</gene>
<evidence type="ECO:0000313" key="3">
    <source>
        <dbReference type="EMBL" id="TXB64868.1"/>
    </source>
</evidence>
<feature type="domain" description="Secretion system C-terminal sorting" evidence="2">
    <location>
        <begin position="540"/>
        <end position="618"/>
    </location>
</feature>
<dbReference type="Pfam" id="PF18962">
    <property type="entry name" value="Por_Secre_tail"/>
    <property type="match status" value="1"/>
</dbReference>
<feature type="signal peptide" evidence="1">
    <location>
        <begin position="1"/>
        <end position="20"/>
    </location>
</feature>
<protein>
    <submittedName>
        <fullName evidence="3">T9SS type A sorting domain-containing protein</fullName>
    </submittedName>
</protein>
<evidence type="ECO:0000313" key="4">
    <source>
        <dbReference type="Proteomes" id="UP000321580"/>
    </source>
</evidence>
<sequence>MKKLIFTLLPAALLSFSAQAQQIDTVFYEGFDGGIPSTWTIGPGTPEGAVWQWADDAQANDALVDGEVVNALFWGQNPAIGSASAANGAAMYNSDVYDGGGVGVGQGPFPGTHSGTLTSPSIDCSGFETLYLTFHQYARANANAVSTILEVSVDSGMTWTGFPINPEVVGNGSTPSTDLEIVDISDVAGGEPNVQIRFTWNGRYYFWLIDDVQIITPPAQELALGDFFYSPASYATPESQIATDTFGFEADISNIGSAVATNVVLKASILELLGNNQTNLIYSDSLVIAEFPPFTRDSTVQLENTFAPELPQGQYRLLYELYSQDGTDFNPGDNSGQETFEVSEFLFSKENGPESGTRTGDGSDYQFGNYYQMSPLSGDNFVVSTASFSGVKNASDGPIAGEQVTLILYRVADDVAPDFNNFDTDLESTSLEAIGFAIYTFEDGDGGELITIELTDLDGNKINLEPGVRYFLVGEWAGDSADVFAGTNDNINYFQISTVVRTSQWFLGGFGPETTSVMRLGIELANTADEVALPEAAMSIFPNPVAAGNELNVQVDLEEASPAMLIVAGIDGKVLKVQEYPNGVQQETLKVSTAGLAAGMYLVRLSTDNGTKTMKFTVAK</sequence>
<dbReference type="InterPro" id="IPR026444">
    <property type="entry name" value="Secre_tail"/>
</dbReference>
<dbReference type="NCBIfam" id="TIGR04183">
    <property type="entry name" value="Por_Secre_tail"/>
    <property type="match status" value="1"/>
</dbReference>
<dbReference type="RefSeq" id="WP_147166635.1">
    <property type="nucleotide sequence ID" value="NZ_VOOR01000010.1"/>
</dbReference>
<feature type="chain" id="PRO_5022907485" evidence="1">
    <location>
        <begin position="21"/>
        <end position="620"/>
    </location>
</feature>
<evidence type="ECO:0000259" key="2">
    <source>
        <dbReference type="Pfam" id="PF18962"/>
    </source>
</evidence>
<organism evidence="3 4">
    <name type="scientific">Phaeodactylibacter luteus</name>
    <dbReference type="NCBI Taxonomy" id="1564516"/>
    <lineage>
        <taxon>Bacteria</taxon>
        <taxon>Pseudomonadati</taxon>
        <taxon>Bacteroidota</taxon>
        <taxon>Saprospiria</taxon>
        <taxon>Saprospirales</taxon>
        <taxon>Haliscomenobacteraceae</taxon>
        <taxon>Phaeodactylibacter</taxon>
    </lineage>
</organism>
<name>A0A5C6RRF8_9BACT</name>
<accession>A0A5C6RRF8</accession>
<dbReference type="EMBL" id="VOOR01000010">
    <property type="protein sequence ID" value="TXB64868.1"/>
    <property type="molecule type" value="Genomic_DNA"/>
</dbReference>
<evidence type="ECO:0000256" key="1">
    <source>
        <dbReference type="SAM" id="SignalP"/>
    </source>
</evidence>
<keyword evidence="4" id="KW-1185">Reference proteome</keyword>